<keyword evidence="3" id="KW-0808">Transferase</keyword>
<feature type="domain" description="Methyltransferase" evidence="2">
    <location>
        <begin position="57"/>
        <end position="153"/>
    </location>
</feature>
<name>A0A1I1MVX1_9ACTN</name>
<proteinExistence type="predicted"/>
<keyword evidence="3" id="KW-0489">Methyltransferase</keyword>
<dbReference type="OrthoDB" id="9808140at2"/>
<evidence type="ECO:0000313" key="4">
    <source>
        <dbReference type="Proteomes" id="UP000199207"/>
    </source>
</evidence>
<gene>
    <name evidence="3" type="ORF">SAMN05421773_10798</name>
</gene>
<protein>
    <submittedName>
        <fullName evidence="3">Methyltransferase domain-containing protein</fullName>
    </submittedName>
</protein>
<feature type="compositionally biased region" description="Basic and acidic residues" evidence="1">
    <location>
        <begin position="7"/>
        <end position="23"/>
    </location>
</feature>
<accession>A0A1I1MVX1</accession>
<dbReference type="PANTHER" id="PTHR43591">
    <property type="entry name" value="METHYLTRANSFERASE"/>
    <property type="match status" value="1"/>
</dbReference>
<dbReference type="GO" id="GO:0008168">
    <property type="term" value="F:methyltransferase activity"/>
    <property type="evidence" value="ECO:0007669"/>
    <property type="project" value="UniProtKB-KW"/>
</dbReference>
<sequence>MPKRRRLTVERHGRHDHGHFDGRRSRSYDRLARWTLRGLYRQVAREVAAVAPPDGRVLDIGTGPGRLLHELAALRPDLRLTGVDVSADMVALGEQAARKRGLSGRITLRTGDVAALPEPDRGTDVVVTTLSMHHWPDLPAAAAELERVLRPGGRVMVYDFRFAPLEEAEAALRARPRLAASPVRRGPLRPGWNPFPWYARLVLAAGGETGEG</sequence>
<evidence type="ECO:0000313" key="3">
    <source>
        <dbReference type="EMBL" id="SFC89551.1"/>
    </source>
</evidence>
<dbReference type="SUPFAM" id="SSF53335">
    <property type="entry name" value="S-adenosyl-L-methionine-dependent methyltransferases"/>
    <property type="match status" value="1"/>
</dbReference>
<reference evidence="3 4" key="1">
    <citation type="submission" date="2016-10" db="EMBL/GenBank/DDBJ databases">
        <authorList>
            <person name="de Groot N.N."/>
        </authorList>
    </citation>
    <scope>NUCLEOTIDE SEQUENCE [LARGE SCALE GENOMIC DNA]</scope>
    <source>
        <strain evidence="3 4">CGMCC 4.5739</strain>
    </source>
</reference>
<dbReference type="CDD" id="cd02440">
    <property type="entry name" value="AdoMet_MTases"/>
    <property type="match status" value="1"/>
</dbReference>
<feature type="region of interest" description="Disordered" evidence="1">
    <location>
        <begin position="1"/>
        <end position="23"/>
    </location>
</feature>
<dbReference type="EMBL" id="FOLM01000007">
    <property type="protein sequence ID" value="SFC89551.1"/>
    <property type="molecule type" value="Genomic_DNA"/>
</dbReference>
<dbReference type="STRING" id="910347.SAMN05421773_10798"/>
<dbReference type="GO" id="GO:0032259">
    <property type="term" value="P:methylation"/>
    <property type="evidence" value="ECO:0007669"/>
    <property type="project" value="UniProtKB-KW"/>
</dbReference>
<dbReference type="RefSeq" id="WP_093839222.1">
    <property type="nucleotide sequence ID" value="NZ_FOLM01000007.1"/>
</dbReference>
<organism evidence="3 4">
    <name type="scientific">Streptomyces aidingensis</name>
    <dbReference type="NCBI Taxonomy" id="910347"/>
    <lineage>
        <taxon>Bacteria</taxon>
        <taxon>Bacillati</taxon>
        <taxon>Actinomycetota</taxon>
        <taxon>Actinomycetes</taxon>
        <taxon>Kitasatosporales</taxon>
        <taxon>Streptomycetaceae</taxon>
        <taxon>Streptomyces</taxon>
    </lineage>
</organism>
<dbReference type="Proteomes" id="UP000199207">
    <property type="component" value="Unassembled WGS sequence"/>
</dbReference>
<evidence type="ECO:0000259" key="2">
    <source>
        <dbReference type="Pfam" id="PF13649"/>
    </source>
</evidence>
<dbReference type="InterPro" id="IPR041698">
    <property type="entry name" value="Methyltransf_25"/>
</dbReference>
<dbReference type="InterPro" id="IPR029063">
    <property type="entry name" value="SAM-dependent_MTases_sf"/>
</dbReference>
<dbReference type="AlphaFoldDB" id="A0A1I1MVX1"/>
<dbReference type="Gene3D" id="3.40.50.150">
    <property type="entry name" value="Vaccinia Virus protein VP39"/>
    <property type="match status" value="1"/>
</dbReference>
<evidence type="ECO:0000256" key="1">
    <source>
        <dbReference type="SAM" id="MobiDB-lite"/>
    </source>
</evidence>
<keyword evidence="4" id="KW-1185">Reference proteome</keyword>
<dbReference type="Pfam" id="PF13649">
    <property type="entry name" value="Methyltransf_25"/>
    <property type="match status" value="1"/>
</dbReference>